<keyword evidence="2 4" id="KW-0442">Lipid degradation</keyword>
<dbReference type="InterPro" id="IPR050301">
    <property type="entry name" value="NTE"/>
</dbReference>
<sequence length="440" mass="45222">MTGRTGLVVAGAGARGAYEAGVLTELLPRLTHTWSAPSILVGTSAGALNVAALAGLTGTDPQDASAELVSRWESVRTDEVIALPSSALEAGAAYAGDLLGLPSWLRRALGLPDRVTRLLDAERLRPVVERVVDWGRLHHAIARGPVDAVGVACTSAGTGGTVVFVERGPGVPLPPYDPGRDIRYVDTRLTADHLLASAAVPVLFAPRRLDDGWYLDGGVRLNTPLKPALRLGADRIGVVATTPAVPVPEGPAPPEHAPDVYAVAALALRIVLGAGVTEDLRTLRAVNELVERGADDRHARIGTWFAGPPADRGAELAALAAEVRRREYGGLRALRNPSLFVLERLVGGGVPDVDSTDGAELLSFLFFDRAFASAAAALGAEHAATAVAPDSAAQDSAAPDAAAPDSAAPGAAAPGAAAPDSAAPGRRAPMSPVGRRGRYS</sequence>
<dbReference type="Pfam" id="PF01734">
    <property type="entry name" value="Patatin"/>
    <property type="match status" value="1"/>
</dbReference>
<evidence type="ECO:0000313" key="8">
    <source>
        <dbReference type="Proteomes" id="UP000199614"/>
    </source>
</evidence>
<dbReference type="InterPro" id="IPR002641">
    <property type="entry name" value="PNPLA_dom"/>
</dbReference>
<evidence type="ECO:0000256" key="2">
    <source>
        <dbReference type="ARBA" id="ARBA00022963"/>
    </source>
</evidence>
<feature type="compositionally biased region" description="Low complexity" evidence="5">
    <location>
        <begin position="390"/>
        <end position="429"/>
    </location>
</feature>
<dbReference type="GO" id="GO:0016787">
    <property type="term" value="F:hydrolase activity"/>
    <property type="evidence" value="ECO:0007669"/>
    <property type="project" value="UniProtKB-UniRule"/>
</dbReference>
<evidence type="ECO:0000313" key="7">
    <source>
        <dbReference type="EMBL" id="SFN58105.1"/>
    </source>
</evidence>
<gene>
    <name evidence="7" type="ORF">SAMN05216207_10179</name>
</gene>
<reference evidence="7 8" key="1">
    <citation type="submission" date="2016-10" db="EMBL/GenBank/DDBJ databases">
        <authorList>
            <person name="de Groot N.N."/>
        </authorList>
    </citation>
    <scope>NUCLEOTIDE SEQUENCE [LARGE SCALE GENOMIC DNA]</scope>
    <source>
        <strain evidence="7 8">CGMCC 4.1877</strain>
    </source>
</reference>
<feature type="active site" description="Proton acceptor" evidence="4">
    <location>
        <position position="216"/>
    </location>
</feature>
<proteinExistence type="predicted"/>
<dbReference type="RefSeq" id="WP_177238532.1">
    <property type="nucleotide sequence ID" value="NZ_FOUY01000017.1"/>
</dbReference>
<dbReference type="PROSITE" id="PS51635">
    <property type="entry name" value="PNPLA"/>
    <property type="match status" value="1"/>
</dbReference>
<keyword evidence="8" id="KW-1185">Reference proteome</keyword>
<feature type="short sequence motif" description="DGA/G" evidence="4">
    <location>
        <begin position="216"/>
        <end position="218"/>
    </location>
</feature>
<evidence type="ECO:0000259" key="6">
    <source>
        <dbReference type="PROSITE" id="PS51635"/>
    </source>
</evidence>
<dbReference type="Gene3D" id="3.40.1090.10">
    <property type="entry name" value="Cytosolic phospholipase A2 catalytic domain"/>
    <property type="match status" value="1"/>
</dbReference>
<feature type="short sequence motif" description="GXSXG" evidence="4">
    <location>
        <begin position="42"/>
        <end position="46"/>
    </location>
</feature>
<accession>A0A1I5A6P8</accession>
<feature type="domain" description="PNPLA" evidence="6">
    <location>
        <begin position="7"/>
        <end position="229"/>
    </location>
</feature>
<feature type="region of interest" description="Disordered" evidence="5">
    <location>
        <begin position="390"/>
        <end position="440"/>
    </location>
</feature>
<dbReference type="GO" id="GO:0016042">
    <property type="term" value="P:lipid catabolic process"/>
    <property type="evidence" value="ECO:0007669"/>
    <property type="project" value="UniProtKB-UniRule"/>
</dbReference>
<dbReference type="EMBL" id="FOUY01000017">
    <property type="protein sequence ID" value="SFN58105.1"/>
    <property type="molecule type" value="Genomic_DNA"/>
</dbReference>
<dbReference type="InterPro" id="IPR016035">
    <property type="entry name" value="Acyl_Trfase/lysoPLipase"/>
</dbReference>
<dbReference type="PANTHER" id="PTHR14226">
    <property type="entry name" value="NEUROPATHY TARGET ESTERASE/SWISS CHEESE D.MELANOGASTER"/>
    <property type="match status" value="1"/>
</dbReference>
<keyword evidence="1 4" id="KW-0378">Hydrolase</keyword>
<dbReference type="AlphaFoldDB" id="A0A1I5A6P8"/>
<protein>
    <submittedName>
        <fullName evidence="7">NTE family protein</fullName>
    </submittedName>
</protein>
<name>A0A1I5A6P8_PSUAM</name>
<evidence type="ECO:0000256" key="3">
    <source>
        <dbReference type="ARBA" id="ARBA00023098"/>
    </source>
</evidence>
<dbReference type="STRING" id="260086.SAMN05216207_10179"/>
<dbReference type="SUPFAM" id="SSF52151">
    <property type="entry name" value="FabD/lysophospholipase-like"/>
    <property type="match status" value="1"/>
</dbReference>
<keyword evidence="3 4" id="KW-0443">Lipid metabolism</keyword>
<evidence type="ECO:0000256" key="1">
    <source>
        <dbReference type="ARBA" id="ARBA00022801"/>
    </source>
</evidence>
<feature type="active site" description="Nucleophile" evidence="4">
    <location>
        <position position="44"/>
    </location>
</feature>
<evidence type="ECO:0000256" key="5">
    <source>
        <dbReference type="SAM" id="MobiDB-lite"/>
    </source>
</evidence>
<dbReference type="PANTHER" id="PTHR14226:SF57">
    <property type="entry name" value="BLR7027 PROTEIN"/>
    <property type="match status" value="1"/>
</dbReference>
<feature type="short sequence motif" description="GXGXXG" evidence="4">
    <location>
        <begin position="11"/>
        <end position="16"/>
    </location>
</feature>
<evidence type="ECO:0000256" key="4">
    <source>
        <dbReference type="PROSITE-ProRule" id="PRU01161"/>
    </source>
</evidence>
<organism evidence="7 8">
    <name type="scientific">Pseudonocardia ammonioxydans</name>
    <dbReference type="NCBI Taxonomy" id="260086"/>
    <lineage>
        <taxon>Bacteria</taxon>
        <taxon>Bacillati</taxon>
        <taxon>Actinomycetota</taxon>
        <taxon>Actinomycetes</taxon>
        <taxon>Pseudonocardiales</taxon>
        <taxon>Pseudonocardiaceae</taxon>
        <taxon>Pseudonocardia</taxon>
    </lineage>
</organism>
<dbReference type="Proteomes" id="UP000199614">
    <property type="component" value="Unassembled WGS sequence"/>
</dbReference>